<reference evidence="3" key="1">
    <citation type="journal article" date="2023" name="Access Microbiol">
        <title>De-novo genome assembly for Akanthomyces muscarius, a biocontrol agent of insect agricultural pests.</title>
        <authorList>
            <person name="Erdos Z."/>
            <person name="Studholme D.J."/>
            <person name="Raymond B."/>
            <person name="Sharma M."/>
        </authorList>
    </citation>
    <scope>NUCLEOTIDE SEQUENCE</scope>
    <source>
        <strain evidence="3">Ve6</strain>
    </source>
</reference>
<dbReference type="InterPro" id="IPR036908">
    <property type="entry name" value="RlpA-like_sf"/>
</dbReference>
<sequence>MQFTVLAAAAMAAVAQAGHATYFTPNGHAGACGWGINNDAWAVALPPHAWDNGAHCGKGIKIKHNGKVLDGYIADLCAEGCAPDQVDLVQGFFQQFAPLSKGEIVVDWWY</sequence>
<feature type="chain" id="PRO_5040757525" description="Barwin-like endoglucanase" evidence="2">
    <location>
        <begin position="18"/>
        <end position="110"/>
    </location>
</feature>
<gene>
    <name evidence="3" type="ORF">LMH87_001895</name>
</gene>
<protein>
    <recommendedName>
        <fullName evidence="5">Barwin-like endoglucanase</fullName>
    </recommendedName>
</protein>
<evidence type="ECO:0000256" key="1">
    <source>
        <dbReference type="ARBA" id="ARBA00022729"/>
    </source>
</evidence>
<dbReference type="KEGG" id="amus:LMH87_001895"/>
<accession>A0A9W8Q7Q0</accession>
<evidence type="ECO:0000313" key="3">
    <source>
        <dbReference type="EMBL" id="KAJ4147371.1"/>
    </source>
</evidence>
<dbReference type="Proteomes" id="UP001144673">
    <property type="component" value="Chromosome 3"/>
</dbReference>
<dbReference type="PANTHER" id="PTHR31836">
    <property type="match status" value="1"/>
</dbReference>
<dbReference type="EMBL" id="JAJHUN010000010">
    <property type="protein sequence ID" value="KAJ4147371.1"/>
    <property type="molecule type" value="Genomic_DNA"/>
</dbReference>
<evidence type="ECO:0000313" key="4">
    <source>
        <dbReference type="Proteomes" id="UP001144673"/>
    </source>
</evidence>
<dbReference type="CDD" id="cd22191">
    <property type="entry name" value="DPBB_RlpA_EXP_N-like"/>
    <property type="match status" value="1"/>
</dbReference>
<dbReference type="RefSeq" id="XP_056050312.1">
    <property type="nucleotide sequence ID" value="XM_056193255.1"/>
</dbReference>
<evidence type="ECO:0008006" key="5">
    <source>
        <dbReference type="Google" id="ProtNLM"/>
    </source>
</evidence>
<feature type="signal peptide" evidence="2">
    <location>
        <begin position="1"/>
        <end position="17"/>
    </location>
</feature>
<proteinExistence type="predicted"/>
<dbReference type="AlphaFoldDB" id="A0A9W8Q7Q0"/>
<dbReference type="SUPFAM" id="SSF50685">
    <property type="entry name" value="Barwin-like endoglucanases"/>
    <property type="match status" value="1"/>
</dbReference>
<evidence type="ECO:0000256" key="2">
    <source>
        <dbReference type="SAM" id="SignalP"/>
    </source>
</evidence>
<dbReference type="GeneID" id="80889054"/>
<name>A0A9W8Q7Q0_AKAMU</name>
<comment type="caution">
    <text evidence="3">The sequence shown here is derived from an EMBL/GenBank/DDBJ whole genome shotgun (WGS) entry which is preliminary data.</text>
</comment>
<keyword evidence="4" id="KW-1185">Reference proteome</keyword>
<dbReference type="PANTHER" id="PTHR31836:SF25">
    <property type="entry name" value="RLPA-LIKE PROTEIN DOUBLE-PSI BETA-BARREL DOMAIN-CONTAINING PROTEIN"/>
    <property type="match status" value="1"/>
</dbReference>
<dbReference type="Gene3D" id="2.40.40.10">
    <property type="entry name" value="RlpA-like domain"/>
    <property type="match status" value="1"/>
</dbReference>
<dbReference type="InterPro" id="IPR051477">
    <property type="entry name" value="Expansin_CellWall"/>
</dbReference>
<keyword evidence="1 2" id="KW-0732">Signal</keyword>
<organism evidence="3 4">
    <name type="scientific">Akanthomyces muscarius</name>
    <name type="common">Entomopathogenic fungus</name>
    <name type="synonym">Lecanicillium muscarium</name>
    <dbReference type="NCBI Taxonomy" id="2231603"/>
    <lineage>
        <taxon>Eukaryota</taxon>
        <taxon>Fungi</taxon>
        <taxon>Dikarya</taxon>
        <taxon>Ascomycota</taxon>
        <taxon>Pezizomycotina</taxon>
        <taxon>Sordariomycetes</taxon>
        <taxon>Hypocreomycetidae</taxon>
        <taxon>Hypocreales</taxon>
        <taxon>Cordycipitaceae</taxon>
        <taxon>Akanthomyces</taxon>
    </lineage>
</organism>